<dbReference type="AlphaFoldDB" id="A0A820WUC2"/>
<name>A0A820WUC2_9BILA</name>
<evidence type="ECO:0000259" key="3">
    <source>
        <dbReference type="PROSITE" id="PS51186"/>
    </source>
</evidence>
<dbReference type="Gene3D" id="3.40.630.30">
    <property type="match status" value="1"/>
</dbReference>
<evidence type="ECO:0000256" key="2">
    <source>
        <dbReference type="SAM" id="Phobius"/>
    </source>
</evidence>
<dbReference type="Proteomes" id="UP000663851">
    <property type="component" value="Unassembled WGS sequence"/>
</dbReference>
<evidence type="ECO:0000313" key="6">
    <source>
        <dbReference type="Proteomes" id="UP000663862"/>
    </source>
</evidence>
<evidence type="ECO:0000256" key="1">
    <source>
        <dbReference type="ARBA" id="ARBA00023002"/>
    </source>
</evidence>
<dbReference type="PRINTS" id="PR00081">
    <property type="entry name" value="GDHRDH"/>
</dbReference>
<dbReference type="CDD" id="cd05327">
    <property type="entry name" value="retinol-DH_like_SDR_c_like"/>
    <property type="match status" value="1"/>
</dbReference>
<dbReference type="EMBL" id="CAJOBQ010001837">
    <property type="protein sequence ID" value="CAF4519596.1"/>
    <property type="molecule type" value="Genomic_DNA"/>
</dbReference>
<dbReference type="SUPFAM" id="SSF55729">
    <property type="entry name" value="Acyl-CoA N-acyltransferases (Nat)"/>
    <property type="match status" value="1"/>
</dbReference>
<dbReference type="CDD" id="cd04301">
    <property type="entry name" value="NAT_SF"/>
    <property type="match status" value="1"/>
</dbReference>
<dbReference type="InterPro" id="IPR002347">
    <property type="entry name" value="SDR_fam"/>
</dbReference>
<proteinExistence type="predicted"/>
<evidence type="ECO:0000313" key="5">
    <source>
        <dbReference type="EMBL" id="CAF4519596.1"/>
    </source>
</evidence>
<comment type="caution">
    <text evidence="5">The sequence shown here is derived from an EMBL/GenBank/DDBJ whole genome shotgun (WGS) entry which is preliminary data.</text>
</comment>
<organism evidence="5 6">
    <name type="scientific">Rotaria socialis</name>
    <dbReference type="NCBI Taxonomy" id="392032"/>
    <lineage>
        <taxon>Eukaryota</taxon>
        <taxon>Metazoa</taxon>
        <taxon>Spiralia</taxon>
        <taxon>Gnathifera</taxon>
        <taxon>Rotifera</taxon>
        <taxon>Eurotatoria</taxon>
        <taxon>Bdelloidea</taxon>
        <taxon>Philodinida</taxon>
        <taxon>Philodinidae</taxon>
        <taxon>Rotaria</taxon>
    </lineage>
</organism>
<protein>
    <recommendedName>
        <fullName evidence="3">N-acetyltransferase domain-containing protein</fullName>
    </recommendedName>
</protein>
<dbReference type="PROSITE" id="PS51186">
    <property type="entry name" value="GNAT"/>
    <property type="match status" value="1"/>
</dbReference>
<dbReference type="InterPro" id="IPR036291">
    <property type="entry name" value="NAD(P)-bd_dom_sf"/>
</dbReference>
<dbReference type="Proteomes" id="UP000663862">
    <property type="component" value="Unassembled WGS sequence"/>
</dbReference>
<keyword evidence="1" id="KW-0560">Oxidoreductase</keyword>
<reference evidence="5" key="1">
    <citation type="submission" date="2021-02" db="EMBL/GenBank/DDBJ databases">
        <authorList>
            <person name="Nowell W R."/>
        </authorList>
    </citation>
    <scope>NUCLEOTIDE SEQUENCE</scope>
</reference>
<sequence>NLIPGIMADNYLHQSTDAITYLTVYMYRSNMDSIPNYPLPTGYSLQLYKDDVNDKQQWADITMAAGEFRSLEEGLHKFEEYFSKTKDKIPLTQRVHFLVNSDGKYIGTATAGIDEAHVEDYGSLDWISILPEYQGKKLAKPMVCAVLHKVAKYSNKCYLSSQTTSWRAINMYADLGFLPFIKTDGCKKAWQLLNKLCRRKFIDETEAIQSIKGKTVLITGGNTGIGYETAMELLQRGARVVLACRNVNKGYDAMNKLVAKTGSNQESIRVMECDLCSLDSVRAFAKMYNEEENRLDILICNAGLGWSPSVLTKDGFNAVMQANYLGHFLLTNLLIDKLKKCRPSRIINVSSELHKAVKSIDWSDALTQIHTSRWMGAYPLSKLFQILSTLKLKGDLPNTEGINIFALTPGWVSTSIQDPVEYGLGIFGLIFYYPLLYCLKFAFAKTAKTGAQTVIYCAVESKLEQSQDLYFENCAAAKVSSLAIDEVSIDRLWKVSCEAVGL</sequence>
<dbReference type="GO" id="GO:0016491">
    <property type="term" value="F:oxidoreductase activity"/>
    <property type="evidence" value="ECO:0007669"/>
    <property type="project" value="UniProtKB-KW"/>
</dbReference>
<dbReference type="SUPFAM" id="SSF51735">
    <property type="entry name" value="NAD(P)-binding Rossmann-fold domains"/>
    <property type="match status" value="1"/>
</dbReference>
<keyword evidence="2" id="KW-1133">Transmembrane helix</keyword>
<keyword evidence="2" id="KW-0812">Transmembrane</keyword>
<dbReference type="InterPro" id="IPR016181">
    <property type="entry name" value="Acyl_CoA_acyltransferase"/>
</dbReference>
<dbReference type="Pfam" id="PF00583">
    <property type="entry name" value="Acetyltransf_1"/>
    <property type="match status" value="1"/>
</dbReference>
<gene>
    <name evidence="4" type="ORF">HFQ381_LOCUS26516</name>
    <name evidence="5" type="ORF">TSG867_LOCUS22477</name>
</gene>
<feature type="transmembrane region" description="Helical" evidence="2">
    <location>
        <begin position="422"/>
        <end position="439"/>
    </location>
</feature>
<accession>A0A820WUC2</accession>
<dbReference type="Pfam" id="PF00106">
    <property type="entry name" value="adh_short"/>
    <property type="match status" value="1"/>
</dbReference>
<keyword evidence="2" id="KW-0472">Membrane</keyword>
<dbReference type="GO" id="GO:0016747">
    <property type="term" value="F:acyltransferase activity, transferring groups other than amino-acyl groups"/>
    <property type="evidence" value="ECO:0007669"/>
    <property type="project" value="InterPro"/>
</dbReference>
<dbReference type="Gene3D" id="3.40.50.720">
    <property type="entry name" value="NAD(P)-binding Rossmann-like Domain"/>
    <property type="match status" value="1"/>
</dbReference>
<evidence type="ECO:0000313" key="4">
    <source>
        <dbReference type="EMBL" id="CAF4484216.1"/>
    </source>
</evidence>
<feature type="domain" description="N-acetyltransferase" evidence="3">
    <location>
        <begin position="45"/>
        <end position="203"/>
    </location>
</feature>
<feature type="non-terminal residue" evidence="5">
    <location>
        <position position="1"/>
    </location>
</feature>
<dbReference type="EMBL" id="CAJOBO010003203">
    <property type="protein sequence ID" value="CAF4484216.1"/>
    <property type="molecule type" value="Genomic_DNA"/>
</dbReference>
<dbReference type="PANTHER" id="PTHR43157:SF31">
    <property type="entry name" value="PHOSPHATIDYLINOSITOL-GLYCAN BIOSYNTHESIS CLASS F PROTEIN"/>
    <property type="match status" value="1"/>
</dbReference>
<dbReference type="PANTHER" id="PTHR43157">
    <property type="entry name" value="PHOSPHATIDYLINOSITOL-GLYCAN BIOSYNTHESIS CLASS F PROTEIN-RELATED"/>
    <property type="match status" value="1"/>
</dbReference>
<dbReference type="InterPro" id="IPR000182">
    <property type="entry name" value="GNAT_dom"/>
</dbReference>